<dbReference type="RefSeq" id="WP_026125934.1">
    <property type="nucleotide sequence ID" value="NZ_ANBG01000243.1"/>
</dbReference>
<evidence type="ECO:0000256" key="1">
    <source>
        <dbReference type="ARBA" id="ARBA00022603"/>
    </source>
</evidence>
<dbReference type="InterPro" id="IPR029063">
    <property type="entry name" value="SAM-dependent_MTases_sf"/>
</dbReference>
<dbReference type="InterPro" id="IPR002935">
    <property type="entry name" value="SAM_O-MeTrfase"/>
</dbReference>
<dbReference type="GO" id="GO:0008171">
    <property type="term" value="F:O-methyltransferase activity"/>
    <property type="evidence" value="ECO:0007669"/>
    <property type="project" value="InterPro"/>
</dbReference>
<dbReference type="SUPFAM" id="SSF53335">
    <property type="entry name" value="S-adenosyl-L-methionine-dependent methyltransferases"/>
    <property type="match status" value="1"/>
</dbReference>
<dbReference type="PANTHER" id="PTHR43167:SF1">
    <property type="entry name" value="PUTATIVE (AFU_ORTHOLOGUE AFUA_6G01830)-RELATED"/>
    <property type="match status" value="1"/>
</dbReference>
<evidence type="ECO:0000256" key="2">
    <source>
        <dbReference type="ARBA" id="ARBA00022679"/>
    </source>
</evidence>
<dbReference type="EMBL" id="CP022753">
    <property type="protein sequence ID" value="ASU81447.1"/>
    <property type="molecule type" value="Genomic_DNA"/>
</dbReference>
<dbReference type="PROSITE" id="PS51682">
    <property type="entry name" value="SAM_OMT_I"/>
    <property type="match status" value="1"/>
</dbReference>
<dbReference type="Proteomes" id="UP000215005">
    <property type="component" value="Chromosome"/>
</dbReference>
<keyword evidence="5" id="KW-1185">Reference proteome</keyword>
<dbReference type="KEGG" id="ngv:CDO52_00445"/>
<keyword evidence="2" id="KW-0808">Transferase</keyword>
<protein>
    <recommendedName>
        <fullName evidence="6">Methyltransferase</fullName>
    </recommendedName>
</protein>
<dbReference type="PANTHER" id="PTHR43167">
    <property type="entry name" value="PUTATIVE (AFU_ORTHOLOGUE AFUA_6G01830)-RELATED"/>
    <property type="match status" value="1"/>
</dbReference>
<dbReference type="Gene3D" id="3.40.50.150">
    <property type="entry name" value="Vaccinia Virus protein VP39"/>
    <property type="match status" value="1"/>
</dbReference>
<reference evidence="4 5" key="1">
    <citation type="submission" date="2017-08" db="EMBL/GenBank/DDBJ databases">
        <title>The complete genome sequence of Nocardiopsis gilva YIM 90087.</title>
        <authorList>
            <person name="Yin M."/>
            <person name="Tang S."/>
        </authorList>
    </citation>
    <scope>NUCLEOTIDE SEQUENCE [LARGE SCALE GENOMIC DNA]</scope>
    <source>
        <strain evidence="4 5">YIM 90087</strain>
    </source>
</reference>
<sequence>MTSALLSTMVRNVLDGISAEQHRVDEVEQPKLLRKVRERSTPWTPEELVEACASGYYAAPPEIGRMIYTFVRATRPETVFEFGTSYGFTAIHIAAALRDNGFGMLHTAELHEGKCAAARKNLASAGVGEYAEVIQGEAVEILSSFSHRIDFLYLDGWAEFYLEVLRAAEPRLRAGALIHADDTEKFAAGARPYLDYVRDPSNGYVSTAIADGQGLELSTFTRPSERELS</sequence>
<name>A0A223S027_9ACTN</name>
<evidence type="ECO:0000313" key="5">
    <source>
        <dbReference type="Proteomes" id="UP000215005"/>
    </source>
</evidence>
<keyword evidence="3" id="KW-0949">S-adenosyl-L-methionine</keyword>
<keyword evidence="1" id="KW-0489">Methyltransferase</keyword>
<accession>A0A223S027</accession>
<proteinExistence type="predicted"/>
<dbReference type="OrthoDB" id="9799672at2"/>
<dbReference type="GO" id="GO:0032259">
    <property type="term" value="P:methylation"/>
    <property type="evidence" value="ECO:0007669"/>
    <property type="project" value="UniProtKB-KW"/>
</dbReference>
<gene>
    <name evidence="4" type="ORF">CDO52_00445</name>
</gene>
<dbReference type="AlphaFoldDB" id="A0A223S027"/>
<evidence type="ECO:0008006" key="6">
    <source>
        <dbReference type="Google" id="ProtNLM"/>
    </source>
</evidence>
<evidence type="ECO:0000256" key="3">
    <source>
        <dbReference type="ARBA" id="ARBA00022691"/>
    </source>
</evidence>
<dbReference type="Pfam" id="PF13578">
    <property type="entry name" value="Methyltransf_24"/>
    <property type="match status" value="1"/>
</dbReference>
<evidence type="ECO:0000313" key="4">
    <source>
        <dbReference type="EMBL" id="ASU81447.1"/>
    </source>
</evidence>
<organism evidence="4 5">
    <name type="scientific">Nocardiopsis gilva YIM 90087</name>
    <dbReference type="NCBI Taxonomy" id="1235441"/>
    <lineage>
        <taxon>Bacteria</taxon>
        <taxon>Bacillati</taxon>
        <taxon>Actinomycetota</taxon>
        <taxon>Actinomycetes</taxon>
        <taxon>Streptosporangiales</taxon>
        <taxon>Nocardiopsidaceae</taxon>
        <taxon>Nocardiopsis</taxon>
    </lineage>
</organism>